<reference evidence="1 2" key="1">
    <citation type="submission" date="2020-08" db="EMBL/GenBank/DDBJ databases">
        <title>Genomic Encyclopedia of Type Strains, Phase IV (KMG-IV): sequencing the most valuable type-strain genomes for metagenomic binning, comparative biology and taxonomic classification.</title>
        <authorList>
            <person name="Goeker M."/>
        </authorList>
    </citation>
    <scope>NUCLEOTIDE SEQUENCE [LARGE SCALE GENOMIC DNA]</scope>
    <source>
        <strain evidence="1 2">DSM 26736</strain>
    </source>
</reference>
<keyword evidence="2" id="KW-1185">Reference proteome</keyword>
<dbReference type="Proteomes" id="UP000527143">
    <property type="component" value="Unassembled WGS sequence"/>
</dbReference>
<sequence length="70" mass="7180">MLTLLTVAGAICALSSAILLLAALLCLVSPAFRAHIVPVDAATPREQHTGLSLVVDNTSETFNAPPKLAA</sequence>
<proteinExistence type="predicted"/>
<evidence type="ECO:0000313" key="1">
    <source>
        <dbReference type="EMBL" id="MBB5712079.1"/>
    </source>
</evidence>
<accession>A0A840YIZ2</accession>
<dbReference type="EMBL" id="JACIJF010000012">
    <property type="protein sequence ID" value="MBB5712079.1"/>
    <property type="molecule type" value="Genomic_DNA"/>
</dbReference>
<comment type="caution">
    <text evidence="1">The sequence shown here is derived from an EMBL/GenBank/DDBJ whole genome shotgun (WGS) entry which is preliminary data.</text>
</comment>
<evidence type="ECO:0000313" key="2">
    <source>
        <dbReference type="Proteomes" id="UP000527143"/>
    </source>
</evidence>
<dbReference type="AlphaFoldDB" id="A0A840YIZ2"/>
<organism evidence="1 2">
    <name type="scientific">Sphingomonas xinjiangensis</name>
    <dbReference type="NCBI Taxonomy" id="643568"/>
    <lineage>
        <taxon>Bacteria</taxon>
        <taxon>Pseudomonadati</taxon>
        <taxon>Pseudomonadota</taxon>
        <taxon>Alphaproteobacteria</taxon>
        <taxon>Sphingomonadales</taxon>
        <taxon>Sphingomonadaceae</taxon>
        <taxon>Sphingomonas</taxon>
    </lineage>
</organism>
<protein>
    <submittedName>
        <fullName evidence="1">Uncharacterized protein</fullName>
    </submittedName>
</protein>
<gene>
    <name evidence="1" type="ORF">FHT02_003335</name>
</gene>
<name>A0A840YIZ2_9SPHN</name>